<organism evidence="1 2">
    <name type="scientific">Hoeflea ulvae</name>
    <dbReference type="NCBI Taxonomy" id="2983764"/>
    <lineage>
        <taxon>Bacteria</taxon>
        <taxon>Pseudomonadati</taxon>
        <taxon>Pseudomonadota</taxon>
        <taxon>Alphaproteobacteria</taxon>
        <taxon>Hyphomicrobiales</taxon>
        <taxon>Rhizobiaceae</taxon>
        <taxon>Hoeflea</taxon>
    </lineage>
</organism>
<dbReference type="SUPFAM" id="SSF53955">
    <property type="entry name" value="Lysozyme-like"/>
    <property type="match status" value="1"/>
</dbReference>
<proteinExistence type="predicted"/>
<evidence type="ECO:0000313" key="2">
    <source>
        <dbReference type="Proteomes" id="UP001081283"/>
    </source>
</evidence>
<accession>A0ABT3YHU8</accession>
<dbReference type="Proteomes" id="UP001081283">
    <property type="component" value="Unassembled WGS sequence"/>
</dbReference>
<evidence type="ECO:0000313" key="1">
    <source>
        <dbReference type="EMBL" id="MCY0095456.1"/>
    </source>
</evidence>
<dbReference type="RefSeq" id="WP_267613336.1">
    <property type="nucleotide sequence ID" value="NZ_JAOVZQ010000001.1"/>
</dbReference>
<gene>
    <name evidence="1" type="ORF">OEG82_15745</name>
</gene>
<name>A0ABT3YHU8_9HYPH</name>
<evidence type="ECO:0008006" key="3">
    <source>
        <dbReference type="Google" id="ProtNLM"/>
    </source>
</evidence>
<reference evidence="1" key="1">
    <citation type="submission" date="2022-10" db="EMBL/GenBank/DDBJ databases">
        <title>Hoeflea sp. J2-29, isolated from marine algae.</title>
        <authorList>
            <person name="Kristyanto S."/>
            <person name="Kim J.M."/>
            <person name="Jeon C.O."/>
        </authorList>
    </citation>
    <scope>NUCLEOTIDE SEQUENCE</scope>
    <source>
        <strain evidence="1">J2-29</strain>
    </source>
</reference>
<dbReference type="EMBL" id="JAOVZQ010000001">
    <property type="protein sequence ID" value="MCY0095456.1"/>
    <property type="molecule type" value="Genomic_DNA"/>
</dbReference>
<comment type="caution">
    <text evidence="1">The sequence shown here is derived from an EMBL/GenBank/DDBJ whole genome shotgun (WGS) entry which is preliminary data.</text>
</comment>
<keyword evidence="2" id="KW-1185">Reference proteome</keyword>
<sequence>MDRKAFYHHLSVTDPQLFPDGISAAQRAGFQTKLDVWARWYAAGHPVSFLAAALGQIFRETGGRMEPVLEAFAPDRKTSAERLQKAFDAGRLKWVKSPYWLPDETGRHPVGGGDIQLTHRRNYVNAEQRLKTRFGVRIGLAENYDLILDPVISAHVAFSGMIEGWFRPCKLADFATAQGLDYAAARDIVNGDAKQIGPEIARNCRIFEAALKAAGADQNFGPPQHAVDWPVPQVTPVGARIRALFQRLAGRFG</sequence>
<dbReference type="Gene3D" id="1.10.530.10">
    <property type="match status" value="1"/>
</dbReference>
<protein>
    <recommendedName>
        <fullName evidence="3">Glycoside hydrolase family 19 catalytic domain-containing protein</fullName>
    </recommendedName>
</protein>
<dbReference type="InterPro" id="IPR023346">
    <property type="entry name" value="Lysozyme-like_dom_sf"/>
</dbReference>